<dbReference type="EMBL" id="CATOUU010000934">
    <property type="protein sequence ID" value="CAI9960659.1"/>
    <property type="molecule type" value="Genomic_DNA"/>
</dbReference>
<evidence type="ECO:0000313" key="6">
    <source>
        <dbReference type="EMBL" id="CAL6038608.1"/>
    </source>
</evidence>
<evidence type="ECO:0000313" key="1">
    <source>
        <dbReference type="EMBL" id="CAI9926685.1"/>
    </source>
</evidence>
<comment type="caution">
    <text evidence="2">The sequence shown here is derived from an EMBL/GenBank/DDBJ whole genome shotgun (WGS) entry which is preliminary data.</text>
</comment>
<proteinExistence type="predicted"/>
<protein>
    <submittedName>
        <fullName evidence="4">Hypothetical_protein</fullName>
    </submittedName>
</protein>
<organism evidence="2">
    <name type="scientific">Hexamita inflata</name>
    <dbReference type="NCBI Taxonomy" id="28002"/>
    <lineage>
        <taxon>Eukaryota</taxon>
        <taxon>Metamonada</taxon>
        <taxon>Diplomonadida</taxon>
        <taxon>Hexamitidae</taxon>
        <taxon>Hexamitinae</taxon>
        <taxon>Hexamita</taxon>
    </lineage>
</organism>
<dbReference type="EMBL" id="CATOUU010000369">
    <property type="protein sequence ID" value="CAI9926685.1"/>
    <property type="molecule type" value="Genomic_DNA"/>
</dbReference>
<keyword evidence="7" id="KW-1185">Reference proteome</keyword>
<dbReference type="Proteomes" id="UP001642409">
    <property type="component" value="Unassembled WGS sequence"/>
</dbReference>
<evidence type="ECO:0000313" key="3">
    <source>
        <dbReference type="EMBL" id="CAI9960659.1"/>
    </source>
</evidence>
<evidence type="ECO:0000313" key="5">
    <source>
        <dbReference type="EMBL" id="CAL6003167.1"/>
    </source>
</evidence>
<dbReference type="EMBL" id="CAXDID020000046">
    <property type="protein sequence ID" value="CAL6003157.1"/>
    <property type="molecule type" value="Genomic_DNA"/>
</dbReference>
<dbReference type="EMBL" id="CATOUU010000369">
    <property type="protein sequence ID" value="CAI9926690.1"/>
    <property type="molecule type" value="Genomic_DNA"/>
</dbReference>
<dbReference type="AlphaFoldDB" id="A0AA86NUZ7"/>
<accession>A0AA86NUZ7</accession>
<gene>
    <name evidence="1" type="ORF">HINF_LOCUS14330</name>
    <name evidence="2" type="ORF">HINF_LOCUS14335</name>
    <name evidence="4" type="ORF">HINF_LOCUS18272</name>
    <name evidence="5" type="ORF">HINF_LOCUS18277</name>
    <name evidence="6" type="ORF">HINF_LOCUS37449</name>
    <name evidence="3" type="ORF">HINF_LOCUS48304</name>
</gene>
<dbReference type="EMBL" id="CAXDID020000046">
    <property type="protein sequence ID" value="CAL6003167.1"/>
    <property type="molecule type" value="Genomic_DNA"/>
</dbReference>
<reference evidence="4 7" key="2">
    <citation type="submission" date="2024-07" db="EMBL/GenBank/DDBJ databases">
        <authorList>
            <person name="Akdeniz Z."/>
        </authorList>
    </citation>
    <scope>NUCLEOTIDE SEQUENCE [LARGE SCALE GENOMIC DNA]</scope>
</reference>
<sequence length="110" mass="12667">MRGKGRHYLSTAEIKLFAHSWETQIHIIKWSAKRMNAQITALNLTWTQIMNIYVMSNQSLYAQSEPPSHICLSHHCPESLQLIDVLKRVNDQIIAEYCLFLAIATVGQKE</sequence>
<evidence type="ECO:0000313" key="2">
    <source>
        <dbReference type="EMBL" id="CAI9926690.1"/>
    </source>
</evidence>
<evidence type="ECO:0000313" key="7">
    <source>
        <dbReference type="Proteomes" id="UP001642409"/>
    </source>
</evidence>
<reference evidence="2" key="1">
    <citation type="submission" date="2023-06" db="EMBL/GenBank/DDBJ databases">
        <authorList>
            <person name="Kurt Z."/>
        </authorList>
    </citation>
    <scope>NUCLEOTIDE SEQUENCE</scope>
</reference>
<dbReference type="EMBL" id="CAXDID020000140">
    <property type="protein sequence ID" value="CAL6038608.1"/>
    <property type="molecule type" value="Genomic_DNA"/>
</dbReference>
<name>A0AA86NUZ7_9EUKA</name>
<evidence type="ECO:0000313" key="4">
    <source>
        <dbReference type="EMBL" id="CAL6003157.1"/>
    </source>
</evidence>